<feature type="signal peptide" evidence="1">
    <location>
        <begin position="1"/>
        <end position="23"/>
    </location>
</feature>
<protein>
    <submittedName>
        <fullName evidence="2">Uncharacterized protein</fullName>
    </submittedName>
</protein>
<name>A0ABZ2RQ55_ECTME</name>
<evidence type="ECO:0000256" key="1">
    <source>
        <dbReference type="SAM" id="SignalP"/>
    </source>
</evidence>
<sequence>MTRTFFLSHLIALSFLVATSAQAMSRHHDGDARIWSQDDKLCLGVAPTYKTDGFLFSRTIQVDDNDVRLHAISVSAVDKDVWYAYIPPESSAEGVRITSDTCISYGQNLAGFTTKTPAQPINPGLYSVILDAGDQKNRRARFYLKACISLTQNTWAVTPAKFNENETGSSRFYCD</sequence>
<feature type="chain" id="PRO_5046489058" evidence="1">
    <location>
        <begin position="24"/>
        <end position="175"/>
    </location>
</feature>
<dbReference type="EMBL" id="CP148074">
    <property type="protein sequence ID" value="WXL26314.1"/>
    <property type="molecule type" value="Genomic_DNA"/>
</dbReference>
<organism evidence="2 3">
    <name type="scientific">Ectopseudomonas mendocina</name>
    <name type="common">Pseudomonas mendocina</name>
    <dbReference type="NCBI Taxonomy" id="300"/>
    <lineage>
        <taxon>Bacteria</taxon>
        <taxon>Pseudomonadati</taxon>
        <taxon>Pseudomonadota</taxon>
        <taxon>Gammaproteobacteria</taxon>
        <taxon>Pseudomonadales</taxon>
        <taxon>Pseudomonadaceae</taxon>
        <taxon>Ectopseudomonas</taxon>
    </lineage>
</organism>
<evidence type="ECO:0000313" key="3">
    <source>
        <dbReference type="Proteomes" id="UP001476583"/>
    </source>
</evidence>
<keyword evidence="1" id="KW-0732">Signal</keyword>
<keyword evidence="3" id="KW-1185">Reference proteome</keyword>
<dbReference type="Proteomes" id="UP001476583">
    <property type="component" value="Chromosome"/>
</dbReference>
<gene>
    <name evidence="2" type="ORF">WG219_02165</name>
</gene>
<reference evidence="2 3" key="1">
    <citation type="submission" date="2024-03" db="EMBL/GenBank/DDBJ databases">
        <title>Complete genome of BD2.</title>
        <authorList>
            <person name="Cao G."/>
        </authorList>
    </citation>
    <scope>NUCLEOTIDE SEQUENCE [LARGE SCALE GENOMIC DNA]</scope>
    <source>
        <strain evidence="2 3">BD2</strain>
    </source>
</reference>
<proteinExistence type="predicted"/>
<accession>A0ABZ2RQ55</accession>
<evidence type="ECO:0000313" key="2">
    <source>
        <dbReference type="EMBL" id="WXL26314.1"/>
    </source>
</evidence>